<evidence type="ECO:0000313" key="2">
    <source>
        <dbReference type="EMBL" id="KAF7833169.1"/>
    </source>
</evidence>
<evidence type="ECO:0000313" key="3">
    <source>
        <dbReference type="Proteomes" id="UP000634136"/>
    </source>
</evidence>
<feature type="compositionally biased region" description="Basic and acidic residues" evidence="1">
    <location>
        <begin position="40"/>
        <end position="65"/>
    </location>
</feature>
<dbReference type="AlphaFoldDB" id="A0A834WVF1"/>
<feature type="region of interest" description="Disordered" evidence="1">
    <location>
        <begin position="18"/>
        <end position="65"/>
    </location>
</feature>
<reference evidence="2" key="1">
    <citation type="submission" date="2020-09" db="EMBL/GenBank/DDBJ databases">
        <title>Genome-Enabled Discovery of Anthraquinone Biosynthesis in Senna tora.</title>
        <authorList>
            <person name="Kang S.-H."/>
            <person name="Pandey R.P."/>
            <person name="Lee C.-M."/>
            <person name="Sim J.-S."/>
            <person name="Jeong J.-T."/>
            <person name="Choi B.-S."/>
            <person name="Jung M."/>
            <person name="Ginzburg D."/>
            <person name="Zhao K."/>
            <person name="Won S.Y."/>
            <person name="Oh T.-J."/>
            <person name="Yu Y."/>
            <person name="Kim N.-H."/>
            <person name="Lee O.R."/>
            <person name="Lee T.-H."/>
            <person name="Bashyal P."/>
            <person name="Kim T.-S."/>
            <person name="Lee W.-H."/>
            <person name="Kawkins C."/>
            <person name="Kim C.-K."/>
            <person name="Kim J.S."/>
            <person name="Ahn B.O."/>
            <person name="Rhee S.Y."/>
            <person name="Sohng J.K."/>
        </authorList>
    </citation>
    <scope>NUCLEOTIDE SEQUENCE</scope>
    <source>
        <tissue evidence="2">Leaf</tissue>
    </source>
</reference>
<evidence type="ECO:0000256" key="1">
    <source>
        <dbReference type="SAM" id="MobiDB-lite"/>
    </source>
</evidence>
<protein>
    <submittedName>
        <fullName evidence="2">Uncharacterized protein</fullName>
    </submittedName>
</protein>
<keyword evidence="3" id="KW-1185">Reference proteome</keyword>
<name>A0A834WVF1_9FABA</name>
<proteinExistence type="predicted"/>
<organism evidence="2 3">
    <name type="scientific">Senna tora</name>
    <dbReference type="NCBI Taxonomy" id="362788"/>
    <lineage>
        <taxon>Eukaryota</taxon>
        <taxon>Viridiplantae</taxon>
        <taxon>Streptophyta</taxon>
        <taxon>Embryophyta</taxon>
        <taxon>Tracheophyta</taxon>
        <taxon>Spermatophyta</taxon>
        <taxon>Magnoliopsida</taxon>
        <taxon>eudicotyledons</taxon>
        <taxon>Gunneridae</taxon>
        <taxon>Pentapetalae</taxon>
        <taxon>rosids</taxon>
        <taxon>fabids</taxon>
        <taxon>Fabales</taxon>
        <taxon>Fabaceae</taxon>
        <taxon>Caesalpinioideae</taxon>
        <taxon>Cassia clade</taxon>
        <taxon>Senna</taxon>
    </lineage>
</organism>
<dbReference type="EMBL" id="JAAIUW010000005">
    <property type="protein sequence ID" value="KAF7833169.1"/>
    <property type="molecule type" value="Genomic_DNA"/>
</dbReference>
<dbReference type="Proteomes" id="UP000634136">
    <property type="component" value="Unassembled WGS sequence"/>
</dbReference>
<sequence>MPRRKRAYILIAETKIEDESERTSREVGGYLSYRCRREGKHRDDDTEAKRRVHAEHDNDDARSRV</sequence>
<comment type="caution">
    <text evidence="2">The sequence shown here is derived from an EMBL/GenBank/DDBJ whole genome shotgun (WGS) entry which is preliminary data.</text>
</comment>
<accession>A0A834WVF1</accession>
<gene>
    <name evidence="2" type="ORF">G2W53_015502</name>
</gene>